<dbReference type="FunFam" id="3.30.200.20:FF:000042">
    <property type="entry name" value="Aurora kinase A"/>
    <property type="match status" value="1"/>
</dbReference>
<evidence type="ECO:0000256" key="9">
    <source>
        <dbReference type="ARBA" id="ARBA00023006"/>
    </source>
</evidence>
<evidence type="ECO:0000256" key="2">
    <source>
        <dbReference type="ARBA" id="ARBA00018572"/>
    </source>
</evidence>
<feature type="region of interest" description="Disordered" evidence="12">
    <location>
        <begin position="504"/>
        <end position="528"/>
    </location>
</feature>
<feature type="compositionally biased region" description="Low complexity" evidence="12">
    <location>
        <begin position="510"/>
        <end position="520"/>
    </location>
</feature>
<dbReference type="GO" id="GO:0000045">
    <property type="term" value="P:autophagosome assembly"/>
    <property type="evidence" value="ECO:0007669"/>
    <property type="project" value="TreeGrafter"/>
</dbReference>
<dbReference type="GO" id="GO:0061709">
    <property type="term" value="P:reticulophagy"/>
    <property type="evidence" value="ECO:0007669"/>
    <property type="project" value="TreeGrafter"/>
</dbReference>
<reference evidence="14" key="1">
    <citation type="journal article" date="2014" name="Genome Announc.">
        <title>Genome sequence of the yeast Cyberlindnera fabianii (Hansenula fabianii).</title>
        <authorList>
            <person name="Freel K.C."/>
            <person name="Sarilar V."/>
            <person name="Neuveglise C."/>
            <person name="Devillers H."/>
            <person name="Friedrich A."/>
            <person name="Schacherer J."/>
        </authorList>
    </citation>
    <scope>NUCLEOTIDE SEQUENCE</scope>
    <source>
        <strain evidence="14">YJS4271</strain>
    </source>
</reference>
<feature type="binding site" evidence="11">
    <location>
        <position position="49"/>
    </location>
    <ligand>
        <name>ATP</name>
        <dbReference type="ChEBI" id="CHEBI:30616"/>
    </ligand>
</feature>
<dbReference type="SMART" id="SM00220">
    <property type="entry name" value="S_TKc"/>
    <property type="match status" value="1"/>
</dbReference>
<keyword evidence="7 11" id="KW-0067">ATP-binding</keyword>
<organism evidence="14">
    <name type="scientific">Cyberlindnera fabianii</name>
    <name type="common">Yeast</name>
    <name type="synonym">Hansenula fabianii</name>
    <dbReference type="NCBI Taxonomy" id="36022"/>
    <lineage>
        <taxon>Eukaryota</taxon>
        <taxon>Fungi</taxon>
        <taxon>Dikarya</taxon>
        <taxon>Ascomycota</taxon>
        <taxon>Saccharomycotina</taxon>
        <taxon>Saccharomycetes</taxon>
        <taxon>Phaffomycetales</taxon>
        <taxon>Phaffomycetaceae</taxon>
        <taxon>Cyberlindnera</taxon>
    </lineage>
</organism>
<feature type="compositionally biased region" description="Basic and acidic residues" evidence="12">
    <location>
        <begin position="375"/>
        <end position="389"/>
    </location>
</feature>
<evidence type="ECO:0000256" key="11">
    <source>
        <dbReference type="PROSITE-ProRule" id="PRU10141"/>
    </source>
</evidence>
<evidence type="ECO:0000256" key="12">
    <source>
        <dbReference type="SAM" id="MobiDB-lite"/>
    </source>
</evidence>
<dbReference type="SUPFAM" id="SSF56112">
    <property type="entry name" value="Protein kinase-like (PK-like)"/>
    <property type="match status" value="1"/>
</dbReference>
<dbReference type="InterPro" id="IPR017441">
    <property type="entry name" value="Protein_kinase_ATP_BS"/>
</dbReference>
<dbReference type="EC" id="2.7.11.1" evidence="1"/>
<feature type="region of interest" description="Disordered" evidence="12">
    <location>
        <begin position="366"/>
        <end position="445"/>
    </location>
</feature>
<dbReference type="AlphaFoldDB" id="A0A061AFU2"/>
<dbReference type="PANTHER" id="PTHR24348">
    <property type="entry name" value="SERINE/THREONINE-PROTEIN KINASE UNC-51-RELATED"/>
    <property type="match status" value="1"/>
</dbReference>
<dbReference type="EMBL" id="LK052886">
    <property type="protein sequence ID" value="CDR36410.1"/>
    <property type="molecule type" value="Genomic_DNA"/>
</dbReference>
<evidence type="ECO:0000256" key="1">
    <source>
        <dbReference type="ARBA" id="ARBA00012513"/>
    </source>
</evidence>
<dbReference type="VEuPathDB" id="FungiDB:BON22_0781"/>
<dbReference type="GO" id="GO:0015031">
    <property type="term" value="P:protein transport"/>
    <property type="evidence" value="ECO:0007669"/>
    <property type="project" value="UniProtKB-KW"/>
</dbReference>
<dbReference type="InterPro" id="IPR000719">
    <property type="entry name" value="Prot_kinase_dom"/>
</dbReference>
<dbReference type="Pfam" id="PF12063">
    <property type="entry name" value="ATG1-like_MIT1"/>
    <property type="match status" value="1"/>
</dbReference>
<dbReference type="GO" id="GO:0004674">
    <property type="term" value="F:protein serine/threonine kinase activity"/>
    <property type="evidence" value="ECO:0007669"/>
    <property type="project" value="UniProtKB-EC"/>
</dbReference>
<dbReference type="GO" id="GO:0034045">
    <property type="term" value="C:phagophore assembly site membrane"/>
    <property type="evidence" value="ECO:0007669"/>
    <property type="project" value="TreeGrafter"/>
</dbReference>
<dbReference type="InterPro" id="IPR008271">
    <property type="entry name" value="Ser/Thr_kinase_AS"/>
</dbReference>
<dbReference type="Pfam" id="PF21127">
    <property type="entry name" value="ATG1-like_MIT2"/>
    <property type="match status" value="1"/>
</dbReference>
<feature type="compositionally biased region" description="Polar residues" evidence="12">
    <location>
        <begin position="434"/>
        <end position="445"/>
    </location>
</feature>
<evidence type="ECO:0000256" key="4">
    <source>
        <dbReference type="ARBA" id="ARBA00022679"/>
    </source>
</evidence>
<feature type="domain" description="Protein kinase" evidence="13">
    <location>
        <begin position="20"/>
        <end position="318"/>
    </location>
</feature>
<dbReference type="Pfam" id="PF00069">
    <property type="entry name" value="Pkinase"/>
    <property type="match status" value="1"/>
</dbReference>
<evidence type="ECO:0000256" key="3">
    <source>
        <dbReference type="ARBA" id="ARBA00019599"/>
    </source>
</evidence>
<evidence type="ECO:0000256" key="6">
    <source>
        <dbReference type="ARBA" id="ARBA00022777"/>
    </source>
</evidence>
<dbReference type="InterPro" id="IPR011009">
    <property type="entry name" value="Kinase-like_dom_sf"/>
</dbReference>
<dbReference type="InterPro" id="IPR045269">
    <property type="entry name" value="Atg1-like"/>
</dbReference>
<dbReference type="InterPro" id="IPR022708">
    <property type="entry name" value="Atg1-like_tMIT"/>
</dbReference>
<dbReference type="GO" id="GO:0034727">
    <property type="term" value="P:piecemeal microautophagy of the nucleus"/>
    <property type="evidence" value="ECO:0007669"/>
    <property type="project" value="TreeGrafter"/>
</dbReference>
<dbReference type="GO" id="GO:0005524">
    <property type="term" value="F:ATP binding"/>
    <property type="evidence" value="ECO:0007669"/>
    <property type="project" value="UniProtKB-UniRule"/>
</dbReference>
<dbReference type="PROSITE" id="PS00107">
    <property type="entry name" value="PROTEIN_KINASE_ATP"/>
    <property type="match status" value="1"/>
</dbReference>
<evidence type="ECO:0000313" key="14">
    <source>
        <dbReference type="EMBL" id="CDR36410.1"/>
    </source>
</evidence>
<accession>A0A061AFU2</accession>
<dbReference type="Gene3D" id="1.10.510.10">
    <property type="entry name" value="Transferase(Phosphotransferase) domain 1"/>
    <property type="match status" value="1"/>
</dbReference>
<dbReference type="GO" id="GO:0000422">
    <property type="term" value="P:autophagy of mitochondrion"/>
    <property type="evidence" value="ECO:0007669"/>
    <property type="project" value="TreeGrafter"/>
</dbReference>
<keyword evidence="9" id="KW-0072">Autophagy</keyword>
<dbReference type="PROSITE" id="PS50011">
    <property type="entry name" value="PROTEIN_KINASE_DOM"/>
    <property type="match status" value="1"/>
</dbReference>
<evidence type="ECO:0000256" key="10">
    <source>
        <dbReference type="ARBA" id="ARBA00030237"/>
    </source>
</evidence>
<keyword evidence="6" id="KW-0418">Kinase</keyword>
<feature type="compositionally biased region" description="Low complexity" evidence="12">
    <location>
        <begin position="424"/>
        <end position="433"/>
    </location>
</feature>
<evidence type="ECO:0000256" key="8">
    <source>
        <dbReference type="ARBA" id="ARBA00022927"/>
    </source>
</evidence>
<name>A0A061AFU2_CYBFA</name>
<keyword evidence="8" id="KW-0813">Transport</keyword>
<dbReference type="OrthoDB" id="346907at2759"/>
<sequence>MAPSPVPTTHDRDVKLIGNYKIGAEIGRGSFAKVYKGVNLKSHSPVAIKSVIRSLLKNKKLLENLEIEISILKDLKHPHIVELLDYQQTETHFHLIMEYCSLGDLSYFIRKKDELVQKHPLIQTMLNKYPPPPNSHGLNKILVLNYLKQLSSALEFLRSKNLVHRDIKPQNLLLSPPVFEQETFDSKGFVGLPDLPILRIADFGFARFLPNTSLAETLCGSPLYMAPEILNYQKYTAKADLWSVGAVLYEMCVGKPPFRASNHMELFNKIKKAKDKIHFPSAISHTIDPEIKRLICSLLKFEPTERMGFAEFFDNEIVNYDLTLLLDGVNKEINLEPSQVNENMFVSEYIQQGAIVNNNIVDEVVDEDDEEETEDATHSTDKEETRPSEKSMSQIRELRRTPPPSAGAPIKQISRRDIQPINNQQVVSYQQQQRTGSQGNVPTTRPNFRFQSPGAAGQSDLVVEKEYVVVEKTAVEVNALADELANAGTGAGAIALPNQFYTAQRRRSSRGSSSGSSGRRPSFDRRVSISISPTNALSKALGLASTRLFGNNPQQPLSVSPGNNALSHINNSNNSFTNNIILNSTNHIVNYNSFKNHTTGDNNIILELESLATKAHVINLYAEVKFSQLIPSPPSSNSFAIADDDDDETSTDDSLPPYIVKQLADEAVLLYVKTLSLLAKAMNIASEWWHNNSSKPIPRLNEIVQWIRDRFNEVLEKAEFVKAKLHEAQKKLSTMEGYDSTQEEKIYAERLIYDRALEIAKNTAKSEMNGTDLLGCELAYSTAIWMLEALLDHDGSGDKLEDADKAQVERYIESISNRLASLKRKLDGSQMV</sequence>
<dbReference type="GO" id="GO:0010506">
    <property type="term" value="P:regulation of autophagy"/>
    <property type="evidence" value="ECO:0007669"/>
    <property type="project" value="InterPro"/>
</dbReference>
<dbReference type="PANTHER" id="PTHR24348:SF22">
    <property type="entry name" value="NON-SPECIFIC SERINE_THREONINE PROTEIN KINASE"/>
    <property type="match status" value="1"/>
</dbReference>
<protein>
    <recommendedName>
        <fullName evidence="2">Serine/threonine-protein kinase ATG1</fullName>
        <ecNumber evidence="1">2.7.11.1</ecNumber>
    </recommendedName>
    <alternativeName>
        <fullName evidence="10">Autophagy-related protein 1</fullName>
    </alternativeName>
    <alternativeName>
        <fullName evidence="3">Serine/threonine-protein kinase atg1</fullName>
    </alternativeName>
</protein>
<proteinExistence type="predicted"/>
<dbReference type="PROSITE" id="PS00108">
    <property type="entry name" value="PROTEIN_KINASE_ST"/>
    <property type="match status" value="1"/>
</dbReference>
<gene>
    <name evidence="14" type="ORF">CYFA0S_01e01266g</name>
</gene>
<dbReference type="GO" id="GO:0005776">
    <property type="term" value="C:autophagosome"/>
    <property type="evidence" value="ECO:0007669"/>
    <property type="project" value="TreeGrafter"/>
</dbReference>
<keyword evidence="8" id="KW-0653">Protein transport</keyword>
<keyword evidence="5 11" id="KW-0547">Nucleotide-binding</keyword>
<dbReference type="GO" id="GO:0005829">
    <property type="term" value="C:cytosol"/>
    <property type="evidence" value="ECO:0007669"/>
    <property type="project" value="TreeGrafter"/>
</dbReference>
<evidence type="ECO:0000256" key="5">
    <source>
        <dbReference type="ARBA" id="ARBA00022741"/>
    </source>
</evidence>
<dbReference type="PhylomeDB" id="A0A061AFU2"/>
<dbReference type="InterPro" id="IPR048941">
    <property type="entry name" value="ATG1-like_MIT2"/>
</dbReference>
<evidence type="ECO:0000256" key="7">
    <source>
        <dbReference type="ARBA" id="ARBA00022840"/>
    </source>
</evidence>
<keyword evidence="4" id="KW-0808">Transferase</keyword>
<dbReference type="GO" id="GO:0042594">
    <property type="term" value="P:response to starvation"/>
    <property type="evidence" value="ECO:0007669"/>
    <property type="project" value="TreeGrafter"/>
</dbReference>
<evidence type="ECO:0000259" key="13">
    <source>
        <dbReference type="PROSITE" id="PS50011"/>
    </source>
</evidence>